<dbReference type="Proteomes" id="UP000240996">
    <property type="component" value="Unassembled WGS sequence"/>
</dbReference>
<dbReference type="CDD" id="cd00082">
    <property type="entry name" value="HisKA"/>
    <property type="match status" value="1"/>
</dbReference>
<dbReference type="SUPFAM" id="SSF55874">
    <property type="entry name" value="ATPase domain of HSP90 chaperone/DNA topoisomerase II/histidine kinase"/>
    <property type="match status" value="1"/>
</dbReference>
<accession>A0A2T4YSB0</accession>
<evidence type="ECO:0000256" key="3">
    <source>
        <dbReference type="ARBA" id="ARBA00022553"/>
    </source>
</evidence>
<proteinExistence type="predicted"/>
<evidence type="ECO:0000259" key="12">
    <source>
        <dbReference type="PROSITE" id="PS50112"/>
    </source>
</evidence>
<dbReference type="PROSITE" id="PS50109">
    <property type="entry name" value="HIS_KIN"/>
    <property type="match status" value="1"/>
</dbReference>
<name>A0A2T4YSB0_9SPHN</name>
<dbReference type="Gene3D" id="3.30.450.20">
    <property type="entry name" value="PAS domain"/>
    <property type="match status" value="2"/>
</dbReference>
<dbReference type="SUPFAM" id="SSF55785">
    <property type="entry name" value="PYP-like sensor domain (PAS domain)"/>
    <property type="match status" value="2"/>
</dbReference>
<evidence type="ECO:0000259" key="13">
    <source>
        <dbReference type="PROSITE" id="PS50113"/>
    </source>
</evidence>
<dbReference type="PANTHER" id="PTHR43065">
    <property type="entry name" value="SENSOR HISTIDINE KINASE"/>
    <property type="match status" value="1"/>
</dbReference>
<dbReference type="InterPro" id="IPR000700">
    <property type="entry name" value="PAS-assoc_C"/>
</dbReference>
<evidence type="ECO:0000256" key="5">
    <source>
        <dbReference type="ARBA" id="ARBA00022741"/>
    </source>
</evidence>
<dbReference type="PROSITE" id="PS50112">
    <property type="entry name" value="PAS"/>
    <property type="match status" value="2"/>
</dbReference>
<dbReference type="SMART" id="SM00091">
    <property type="entry name" value="PAS"/>
    <property type="match status" value="2"/>
</dbReference>
<keyword evidence="4" id="KW-0808">Transferase</keyword>
<dbReference type="Gene3D" id="1.10.287.130">
    <property type="match status" value="1"/>
</dbReference>
<keyword evidence="7" id="KW-0067">ATP-binding</keyword>
<dbReference type="EMBL" id="PZZN01000001">
    <property type="protein sequence ID" value="PTM46688.1"/>
    <property type="molecule type" value="Genomic_DNA"/>
</dbReference>
<evidence type="ECO:0000256" key="10">
    <source>
        <dbReference type="ARBA" id="ARBA00070616"/>
    </source>
</evidence>
<evidence type="ECO:0000256" key="4">
    <source>
        <dbReference type="ARBA" id="ARBA00022679"/>
    </source>
</evidence>
<evidence type="ECO:0000256" key="1">
    <source>
        <dbReference type="ARBA" id="ARBA00000085"/>
    </source>
</evidence>
<keyword evidence="6 14" id="KW-0418">Kinase</keyword>
<dbReference type="PRINTS" id="PR00344">
    <property type="entry name" value="BCTRLSENSOR"/>
</dbReference>
<comment type="function">
    <text evidence="9">Putative oxygen sensor; modulates the activity of FixJ, a transcriptional activator of nitrogen fixation fixK gene. FixL probably acts as a kinase that phosphorylates FixJ.</text>
</comment>
<dbReference type="Pfam" id="PF02518">
    <property type="entry name" value="HATPase_c"/>
    <property type="match status" value="1"/>
</dbReference>
<protein>
    <recommendedName>
        <fullName evidence="10">Sensor protein FixL</fullName>
        <ecNumber evidence="2">2.7.13.3</ecNumber>
    </recommendedName>
</protein>
<dbReference type="InterPro" id="IPR036097">
    <property type="entry name" value="HisK_dim/P_sf"/>
</dbReference>
<organism evidence="14 15">
    <name type="scientific">Sphingomonas aerolata</name>
    <dbReference type="NCBI Taxonomy" id="185951"/>
    <lineage>
        <taxon>Bacteria</taxon>
        <taxon>Pseudomonadati</taxon>
        <taxon>Pseudomonadota</taxon>
        <taxon>Alphaproteobacteria</taxon>
        <taxon>Sphingomonadales</taxon>
        <taxon>Sphingomonadaceae</taxon>
        <taxon>Sphingomonas</taxon>
    </lineage>
</organism>
<evidence type="ECO:0000313" key="15">
    <source>
        <dbReference type="Proteomes" id="UP000240996"/>
    </source>
</evidence>
<feature type="domain" description="PAS" evidence="12">
    <location>
        <begin position="147"/>
        <end position="217"/>
    </location>
</feature>
<evidence type="ECO:0000256" key="8">
    <source>
        <dbReference type="ARBA" id="ARBA00023012"/>
    </source>
</evidence>
<dbReference type="AlphaFoldDB" id="A0A2T4YSB0"/>
<dbReference type="InterPro" id="IPR036890">
    <property type="entry name" value="HATPase_C_sf"/>
</dbReference>
<evidence type="ECO:0000256" key="7">
    <source>
        <dbReference type="ARBA" id="ARBA00022840"/>
    </source>
</evidence>
<keyword evidence="8" id="KW-0902">Two-component regulatory system</keyword>
<dbReference type="Pfam" id="PF00512">
    <property type="entry name" value="HisKA"/>
    <property type="match status" value="1"/>
</dbReference>
<feature type="domain" description="Histidine kinase" evidence="11">
    <location>
        <begin position="294"/>
        <end position="509"/>
    </location>
</feature>
<dbReference type="GO" id="GO:0005524">
    <property type="term" value="F:ATP binding"/>
    <property type="evidence" value="ECO:0007669"/>
    <property type="project" value="UniProtKB-KW"/>
</dbReference>
<gene>
    <name evidence="14" type="ORF">C8J24_0056</name>
</gene>
<dbReference type="InterPro" id="IPR005467">
    <property type="entry name" value="His_kinase_dom"/>
</dbReference>
<evidence type="ECO:0000256" key="2">
    <source>
        <dbReference type="ARBA" id="ARBA00012438"/>
    </source>
</evidence>
<dbReference type="PROSITE" id="PS50113">
    <property type="entry name" value="PAC"/>
    <property type="match status" value="1"/>
</dbReference>
<feature type="domain" description="PAS" evidence="12">
    <location>
        <begin position="19"/>
        <end position="72"/>
    </location>
</feature>
<dbReference type="SMART" id="SM00388">
    <property type="entry name" value="HisKA"/>
    <property type="match status" value="1"/>
</dbReference>
<dbReference type="SUPFAM" id="SSF47384">
    <property type="entry name" value="Homodimeric domain of signal transducing histidine kinase"/>
    <property type="match status" value="1"/>
</dbReference>
<dbReference type="Pfam" id="PF00989">
    <property type="entry name" value="PAS"/>
    <property type="match status" value="1"/>
</dbReference>
<dbReference type="InterPro" id="IPR013767">
    <property type="entry name" value="PAS_fold"/>
</dbReference>
<dbReference type="InterPro" id="IPR035965">
    <property type="entry name" value="PAS-like_dom_sf"/>
</dbReference>
<reference evidence="14 15" key="1">
    <citation type="submission" date="2018-04" db="EMBL/GenBank/DDBJ databases">
        <title>Genomic Encyclopedia of Type Strains, Phase III (KMG-III): the genomes of soil and plant-associated and newly described type strains.</title>
        <authorList>
            <person name="Whitman W."/>
        </authorList>
    </citation>
    <scope>NUCLEOTIDE SEQUENCE [LARGE SCALE GENOMIC DNA]</scope>
    <source>
        <strain evidence="14 15">NW12</strain>
    </source>
</reference>
<dbReference type="InterPro" id="IPR003594">
    <property type="entry name" value="HATPase_dom"/>
</dbReference>
<evidence type="ECO:0000256" key="6">
    <source>
        <dbReference type="ARBA" id="ARBA00022777"/>
    </source>
</evidence>
<dbReference type="InterPro" id="IPR003661">
    <property type="entry name" value="HisK_dim/P_dom"/>
</dbReference>
<dbReference type="EC" id="2.7.13.3" evidence="2"/>
<comment type="caution">
    <text evidence="14">The sequence shown here is derived from an EMBL/GenBank/DDBJ whole genome shotgun (WGS) entry which is preliminary data.</text>
</comment>
<keyword evidence="3" id="KW-0597">Phosphoprotein</keyword>
<dbReference type="GO" id="GO:0006355">
    <property type="term" value="P:regulation of DNA-templated transcription"/>
    <property type="evidence" value="ECO:0007669"/>
    <property type="project" value="InterPro"/>
</dbReference>
<comment type="catalytic activity">
    <reaction evidence="1">
        <text>ATP + protein L-histidine = ADP + protein N-phospho-L-histidine.</text>
        <dbReference type="EC" id="2.7.13.3"/>
    </reaction>
</comment>
<dbReference type="Gene3D" id="3.30.565.10">
    <property type="entry name" value="Histidine kinase-like ATPase, C-terminal domain"/>
    <property type="match status" value="1"/>
</dbReference>
<sequence length="515" mass="55487">MIAHPSDMGDAAAGRPAVLAEELGLLIDAATTYAIYMLDPQGRVTIWNRGAERIKGWTEAEIIGRDAAIFYPAEDVAAGKPRADLERAHAGGRIEEESWRVRKDGSEFLASVTITALHDDAGALRGFGKVIRDITDEKAAEAAILRREHHLRSILNTVPDAMIVMNEHGVIVSFSAAAALVFGYETDEVIGRNVAMLMPPANAAAHDAHLHTYRRTGVRHVIGNVRLEHGLRKNGEVFPIELAVGEASIAGERIFTGFIRDISQRQATERRLKELQAELVHVSRVSAMGTMASTLAHEINQPLTAIANYLEATRDMIGDAPSPLLAEIAEALELAAAQSLRAGTIVRRLRAFVEGGDTALRVEPLAVLVEEAISLGLLGAHEAGITVTTDIRQGADLVRVDRIQIQQVLVNLIRNAIQSMACAPDKRLTIATLADREGWVRISVADTGAGIDPAIRERLFDAFATTKSDGMGLGLSICRTIVEAHGGRIWVEPTCPAGTAFHFTIPLATQDVVDG</sequence>
<feature type="domain" description="PAC" evidence="13">
    <location>
        <begin position="94"/>
        <end position="146"/>
    </location>
</feature>
<dbReference type="FunFam" id="3.30.450.20:FF:000060">
    <property type="entry name" value="Sensor protein FixL"/>
    <property type="match status" value="1"/>
</dbReference>
<evidence type="ECO:0000256" key="9">
    <source>
        <dbReference type="ARBA" id="ARBA00059827"/>
    </source>
</evidence>
<dbReference type="Gene3D" id="6.10.250.2580">
    <property type="match status" value="1"/>
</dbReference>
<evidence type="ECO:0000313" key="14">
    <source>
        <dbReference type="EMBL" id="PTM46688.1"/>
    </source>
</evidence>
<dbReference type="SMART" id="SM00387">
    <property type="entry name" value="HATPase_c"/>
    <property type="match status" value="1"/>
</dbReference>
<dbReference type="PANTHER" id="PTHR43065:SF10">
    <property type="entry name" value="PEROXIDE STRESS-ACTIVATED HISTIDINE KINASE MAK3"/>
    <property type="match status" value="1"/>
</dbReference>
<dbReference type="InterPro" id="IPR004358">
    <property type="entry name" value="Sig_transdc_His_kin-like_C"/>
</dbReference>
<keyword evidence="5" id="KW-0547">Nucleotide-binding</keyword>
<dbReference type="Pfam" id="PF13426">
    <property type="entry name" value="PAS_9"/>
    <property type="match status" value="1"/>
</dbReference>
<dbReference type="InterPro" id="IPR000014">
    <property type="entry name" value="PAS"/>
</dbReference>
<evidence type="ECO:0000259" key="11">
    <source>
        <dbReference type="PROSITE" id="PS50109"/>
    </source>
</evidence>
<dbReference type="GO" id="GO:0000155">
    <property type="term" value="F:phosphorelay sensor kinase activity"/>
    <property type="evidence" value="ECO:0007669"/>
    <property type="project" value="InterPro"/>
</dbReference>
<dbReference type="CDD" id="cd00130">
    <property type="entry name" value="PAS"/>
    <property type="match status" value="2"/>
</dbReference>
<keyword evidence="15" id="KW-1185">Reference proteome</keyword>
<dbReference type="NCBIfam" id="TIGR00229">
    <property type="entry name" value="sensory_box"/>
    <property type="match status" value="2"/>
</dbReference>